<dbReference type="Gene3D" id="3.20.20.190">
    <property type="entry name" value="Phosphatidylinositol (PI) phosphodiesterase"/>
    <property type="match status" value="1"/>
</dbReference>
<dbReference type="Pfam" id="PF26178">
    <property type="entry name" value="PI-PLC_cat"/>
    <property type="match status" value="1"/>
</dbReference>
<reference evidence="2" key="3">
    <citation type="submission" date="2020-12" db="UniProtKB">
        <authorList>
            <consortium name="EnsemblPlants"/>
        </authorList>
    </citation>
    <scope>IDENTIFICATION</scope>
</reference>
<dbReference type="EMBL" id="ABEU02000010">
    <property type="protein sequence ID" value="PNR47127.1"/>
    <property type="molecule type" value="Genomic_DNA"/>
</dbReference>
<dbReference type="Proteomes" id="UP000006727">
    <property type="component" value="Chromosome 10"/>
</dbReference>
<dbReference type="STRING" id="3218.A0A2K1K027"/>
<sequence>MDLQNGVRGLMLDMYDFRNDVWLCHSFGGHCHEFTAFRPANETLAEIRTFLEANPTEVVTIFIEDYVLTLNAITKLFTSAGLTKYWMPVAVMPSNGSLWPTLEEMIQRNHRLVVFTQNETKEATEGVAYQWRYTTENQYGDSGLWSGSCPRRINSTVLNDTSRSLIVQNYFPTNPNAINACRDNSEGLFNMLRTCYIAAGDRWSNYVAVDFYKRSTGGGAFHAVDFLNEQMQCSCQDATKPCSADVGHEFKGQNRERSTKLANTIRTHIHTHKPVDGFRGAFFLVTTIST</sequence>
<evidence type="ECO:0000313" key="1">
    <source>
        <dbReference type="EMBL" id="PNR47127.1"/>
    </source>
</evidence>
<reference evidence="1 3" key="2">
    <citation type="journal article" date="2018" name="Plant J.">
        <title>The Physcomitrella patens chromosome-scale assembly reveals moss genome structure and evolution.</title>
        <authorList>
            <person name="Lang D."/>
            <person name="Ullrich K.K."/>
            <person name="Murat F."/>
            <person name="Fuchs J."/>
            <person name="Jenkins J."/>
            <person name="Haas F.B."/>
            <person name="Piednoel M."/>
            <person name="Gundlach H."/>
            <person name="Van Bel M."/>
            <person name="Meyberg R."/>
            <person name="Vives C."/>
            <person name="Morata J."/>
            <person name="Symeonidi A."/>
            <person name="Hiss M."/>
            <person name="Muchero W."/>
            <person name="Kamisugi Y."/>
            <person name="Saleh O."/>
            <person name="Blanc G."/>
            <person name="Decker E.L."/>
            <person name="van Gessel N."/>
            <person name="Grimwood J."/>
            <person name="Hayes R.D."/>
            <person name="Graham S.W."/>
            <person name="Gunter L.E."/>
            <person name="McDaniel S.F."/>
            <person name="Hoernstein S.N.W."/>
            <person name="Larsson A."/>
            <person name="Li F.W."/>
            <person name="Perroud P.F."/>
            <person name="Phillips J."/>
            <person name="Ranjan P."/>
            <person name="Rokshar D.S."/>
            <person name="Rothfels C.J."/>
            <person name="Schneider L."/>
            <person name="Shu S."/>
            <person name="Stevenson D.W."/>
            <person name="Thummler F."/>
            <person name="Tillich M."/>
            <person name="Villarreal Aguilar J.C."/>
            <person name="Widiez T."/>
            <person name="Wong G.K."/>
            <person name="Wymore A."/>
            <person name="Zhang Y."/>
            <person name="Zimmer A.D."/>
            <person name="Quatrano R.S."/>
            <person name="Mayer K.F.X."/>
            <person name="Goodstein D."/>
            <person name="Casacuberta J.M."/>
            <person name="Vandepoele K."/>
            <person name="Reski R."/>
            <person name="Cuming A.C."/>
            <person name="Tuskan G.A."/>
            <person name="Maumus F."/>
            <person name="Salse J."/>
            <person name="Schmutz J."/>
            <person name="Rensing S.A."/>
        </authorList>
    </citation>
    <scope>NUCLEOTIDE SEQUENCE [LARGE SCALE GENOMIC DNA]</scope>
    <source>
        <strain evidence="2 3">cv. Gransden 2004</strain>
    </source>
</reference>
<dbReference type="InterPro" id="IPR051057">
    <property type="entry name" value="PI-PLC_domain"/>
</dbReference>
<evidence type="ECO:0000313" key="2">
    <source>
        <dbReference type="EnsemblPlants" id="Pp3c10_22090V3.1"/>
    </source>
</evidence>
<dbReference type="GO" id="GO:0008081">
    <property type="term" value="F:phosphoric diester hydrolase activity"/>
    <property type="evidence" value="ECO:0000318"/>
    <property type="project" value="GO_Central"/>
</dbReference>
<reference evidence="1 3" key="1">
    <citation type="journal article" date="2008" name="Science">
        <title>The Physcomitrella genome reveals evolutionary insights into the conquest of land by plants.</title>
        <authorList>
            <person name="Rensing S."/>
            <person name="Lang D."/>
            <person name="Zimmer A."/>
            <person name="Terry A."/>
            <person name="Salamov A."/>
            <person name="Shapiro H."/>
            <person name="Nishiyama T."/>
            <person name="Perroud P.-F."/>
            <person name="Lindquist E."/>
            <person name="Kamisugi Y."/>
            <person name="Tanahashi T."/>
            <person name="Sakakibara K."/>
            <person name="Fujita T."/>
            <person name="Oishi K."/>
            <person name="Shin-I T."/>
            <person name="Kuroki Y."/>
            <person name="Toyoda A."/>
            <person name="Suzuki Y."/>
            <person name="Hashimoto A."/>
            <person name="Yamaguchi K."/>
            <person name="Sugano A."/>
            <person name="Kohara Y."/>
            <person name="Fujiyama A."/>
            <person name="Anterola A."/>
            <person name="Aoki S."/>
            <person name="Ashton N."/>
            <person name="Barbazuk W.B."/>
            <person name="Barker E."/>
            <person name="Bennetzen J."/>
            <person name="Bezanilla M."/>
            <person name="Blankenship R."/>
            <person name="Cho S.H."/>
            <person name="Dutcher S."/>
            <person name="Estelle M."/>
            <person name="Fawcett J.A."/>
            <person name="Gundlach H."/>
            <person name="Hanada K."/>
            <person name="Heyl A."/>
            <person name="Hicks K.A."/>
            <person name="Hugh J."/>
            <person name="Lohr M."/>
            <person name="Mayer K."/>
            <person name="Melkozernov A."/>
            <person name="Murata T."/>
            <person name="Nelson D."/>
            <person name="Pils B."/>
            <person name="Prigge M."/>
            <person name="Reiss B."/>
            <person name="Renner T."/>
            <person name="Rombauts S."/>
            <person name="Rushton P."/>
            <person name="Sanderfoot A."/>
            <person name="Schween G."/>
            <person name="Shiu S.-H."/>
            <person name="Stueber K."/>
            <person name="Theodoulou F.L."/>
            <person name="Tu H."/>
            <person name="Van de Peer Y."/>
            <person name="Verrier P.J."/>
            <person name="Waters E."/>
            <person name="Wood A."/>
            <person name="Yang L."/>
            <person name="Cove D."/>
            <person name="Cuming A."/>
            <person name="Hasebe M."/>
            <person name="Lucas S."/>
            <person name="Mishler D.B."/>
            <person name="Reski R."/>
            <person name="Grigoriev I."/>
            <person name="Quatrano R.S."/>
            <person name="Boore J.L."/>
        </authorList>
    </citation>
    <scope>NUCLEOTIDE SEQUENCE [LARGE SCALE GENOMIC DNA]</scope>
    <source>
        <strain evidence="2 3">cv. Gransden 2004</strain>
    </source>
</reference>
<dbReference type="FunCoup" id="A0A2K1K027">
    <property type="interactions" value="964"/>
</dbReference>
<dbReference type="SUPFAM" id="SSF51695">
    <property type="entry name" value="PLC-like phosphodiesterases"/>
    <property type="match status" value="1"/>
</dbReference>
<dbReference type="GO" id="GO:0006629">
    <property type="term" value="P:lipid metabolic process"/>
    <property type="evidence" value="ECO:0007669"/>
    <property type="project" value="InterPro"/>
</dbReference>
<name>A0A2K1K027_PHYPA</name>
<dbReference type="PaxDb" id="3218-PP1S32_276V6.1"/>
<dbReference type="PANTHER" id="PTHR13593:SF140">
    <property type="entry name" value="PLC-LIKE PHOSPHODIESTERASE"/>
    <property type="match status" value="1"/>
</dbReference>
<dbReference type="AlphaFoldDB" id="A0A2K1K027"/>
<protein>
    <recommendedName>
        <fullName evidence="4">Phosphatidylinositol-specific phospholipase C X domain-containing protein</fullName>
    </recommendedName>
</protein>
<gene>
    <name evidence="1" type="ORF">PHYPA_014247</name>
</gene>
<dbReference type="Gramene" id="Pp3c10_22090V3.1">
    <property type="protein sequence ID" value="Pp3c10_22090V3.1"/>
    <property type="gene ID" value="Pp3c10_22090"/>
</dbReference>
<dbReference type="OMA" id="ENWPTIA"/>
<evidence type="ECO:0000313" key="3">
    <source>
        <dbReference type="Proteomes" id="UP000006727"/>
    </source>
</evidence>
<proteinExistence type="predicted"/>
<keyword evidence="3" id="KW-1185">Reference proteome</keyword>
<dbReference type="InterPro" id="IPR017946">
    <property type="entry name" value="PLC-like_Pdiesterase_TIM-brl"/>
</dbReference>
<accession>A0A2K1K027</accession>
<dbReference type="EnsemblPlants" id="Pp3c10_22092V3.1">
    <property type="protein sequence ID" value="Pp3c10_22092V3.1"/>
    <property type="gene ID" value="Pp3c10_22092"/>
</dbReference>
<dbReference type="Gramene" id="Pp3c10_22092V3.1">
    <property type="protein sequence ID" value="Pp3c10_22092V3.1"/>
    <property type="gene ID" value="Pp3c10_22092"/>
</dbReference>
<evidence type="ECO:0008006" key="4">
    <source>
        <dbReference type="Google" id="ProtNLM"/>
    </source>
</evidence>
<dbReference type="EnsemblPlants" id="Pp3c10_22090V3.1">
    <property type="protein sequence ID" value="Pp3c10_22090V3.1"/>
    <property type="gene ID" value="Pp3c10_22090"/>
</dbReference>
<dbReference type="PANTHER" id="PTHR13593">
    <property type="match status" value="1"/>
</dbReference>
<dbReference type="InParanoid" id="A0A2K1K027"/>
<organism evidence="1">
    <name type="scientific">Physcomitrium patens</name>
    <name type="common">Spreading-leaved earth moss</name>
    <name type="synonym">Physcomitrella patens</name>
    <dbReference type="NCBI Taxonomy" id="3218"/>
    <lineage>
        <taxon>Eukaryota</taxon>
        <taxon>Viridiplantae</taxon>
        <taxon>Streptophyta</taxon>
        <taxon>Embryophyta</taxon>
        <taxon>Bryophyta</taxon>
        <taxon>Bryophytina</taxon>
        <taxon>Bryopsida</taxon>
        <taxon>Funariidae</taxon>
        <taxon>Funariales</taxon>
        <taxon>Funariaceae</taxon>
        <taxon>Physcomitrium</taxon>
    </lineage>
</organism>